<feature type="transmembrane region" description="Helical" evidence="26">
    <location>
        <begin position="125"/>
        <end position="148"/>
    </location>
</feature>
<evidence type="ECO:0000256" key="25">
    <source>
        <dbReference type="SAM" id="MobiDB-lite"/>
    </source>
</evidence>
<dbReference type="InterPro" id="IPR029503">
    <property type="entry name" value="PTS_EIIB_mannitol"/>
</dbReference>
<feature type="compositionally biased region" description="Low complexity" evidence="25">
    <location>
        <begin position="551"/>
        <end position="572"/>
    </location>
</feature>
<dbReference type="Pfam" id="PF02302">
    <property type="entry name" value="PTS_IIB"/>
    <property type="match status" value="1"/>
</dbReference>
<evidence type="ECO:0000313" key="30">
    <source>
        <dbReference type="EMBL" id="MBP2410463.1"/>
    </source>
</evidence>
<evidence type="ECO:0000256" key="9">
    <source>
        <dbReference type="ARBA" id="ARBA00022448"/>
    </source>
</evidence>
<evidence type="ECO:0000259" key="29">
    <source>
        <dbReference type="PROSITE" id="PS51104"/>
    </source>
</evidence>
<dbReference type="EC" id="2.7.1.197" evidence="5"/>
<accession>A0ABS4YNT9</accession>
<evidence type="ECO:0000256" key="3">
    <source>
        <dbReference type="ARBA" id="ARBA00004429"/>
    </source>
</evidence>
<evidence type="ECO:0000256" key="19">
    <source>
        <dbReference type="ARBA" id="ARBA00023136"/>
    </source>
</evidence>
<keyword evidence="12" id="KW-0597">Phosphoprotein</keyword>
<keyword evidence="14" id="KW-0808">Transferase</keyword>
<dbReference type="PROSITE" id="PS51099">
    <property type="entry name" value="PTS_EIIB_TYPE_2"/>
    <property type="match status" value="1"/>
</dbReference>
<evidence type="ECO:0000256" key="12">
    <source>
        <dbReference type="ARBA" id="ARBA00022553"/>
    </source>
</evidence>
<dbReference type="Pfam" id="PF00359">
    <property type="entry name" value="PTS_EIIA_2"/>
    <property type="match status" value="1"/>
</dbReference>
<feature type="transmembrane region" description="Helical" evidence="26">
    <location>
        <begin position="32"/>
        <end position="50"/>
    </location>
</feature>
<evidence type="ECO:0000259" key="28">
    <source>
        <dbReference type="PROSITE" id="PS51099"/>
    </source>
</evidence>
<evidence type="ECO:0000256" key="11">
    <source>
        <dbReference type="ARBA" id="ARBA00022519"/>
    </source>
</evidence>
<feature type="domain" description="PTS EIIA type-2" evidence="27">
    <location>
        <begin position="629"/>
        <end position="768"/>
    </location>
</feature>
<feature type="domain" description="PTS EIIB type-2" evidence="28">
    <location>
        <begin position="426"/>
        <end position="521"/>
    </location>
</feature>
<evidence type="ECO:0000313" key="31">
    <source>
        <dbReference type="Proteomes" id="UP000698222"/>
    </source>
</evidence>
<dbReference type="Gene3D" id="3.40.930.10">
    <property type="entry name" value="Mannitol-specific EII, Chain A"/>
    <property type="match status" value="1"/>
</dbReference>
<keyword evidence="10" id="KW-1003">Cell membrane</keyword>
<feature type="domain" description="PTS EIIC type-2" evidence="29">
    <location>
        <begin position="20"/>
        <end position="379"/>
    </location>
</feature>
<evidence type="ECO:0000256" key="16">
    <source>
        <dbReference type="ARBA" id="ARBA00022692"/>
    </source>
</evidence>
<protein>
    <recommendedName>
        <fullName evidence="6">Mannitol-specific phosphotransferase enzyme IIA component</fullName>
        <ecNumber evidence="5">2.7.1.197</ecNumber>
    </recommendedName>
    <alternativeName>
        <fullName evidence="22">EIIA</fullName>
    </alternativeName>
    <alternativeName>
        <fullName evidence="24">EIICB-Mtl</fullName>
    </alternativeName>
    <alternativeName>
        <fullName evidence="21">EIICBA-Mtl</fullName>
    </alternativeName>
    <alternativeName>
        <fullName evidence="23">EIII</fullName>
    </alternativeName>
    <alternativeName>
        <fullName evidence="20">PTS system mannitol-specific EIIA component</fullName>
    </alternativeName>
    <alternativeName>
        <fullName evidence="8">PTS system mannitol-specific EIICB component</fullName>
    </alternativeName>
    <alternativeName>
        <fullName evidence="7">PTS system mannitol-specific EIICBA component</fullName>
    </alternativeName>
</protein>
<dbReference type="SUPFAM" id="SSF55804">
    <property type="entry name" value="Phoshotransferase/anion transport protein"/>
    <property type="match status" value="1"/>
</dbReference>
<dbReference type="RefSeq" id="WP_209894146.1">
    <property type="nucleotide sequence ID" value="NZ_BAAAJV010000008.1"/>
</dbReference>
<evidence type="ECO:0000256" key="14">
    <source>
        <dbReference type="ARBA" id="ARBA00022679"/>
    </source>
</evidence>
<dbReference type="PANTHER" id="PTHR30181:SF2">
    <property type="entry name" value="PTS SYSTEM MANNITOL-SPECIFIC EIICBA COMPONENT"/>
    <property type="match status" value="1"/>
</dbReference>
<keyword evidence="13" id="KW-0762">Sugar transport</keyword>
<name>A0ABS4YNT9_9MICO</name>
<evidence type="ECO:0000256" key="5">
    <source>
        <dbReference type="ARBA" id="ARBA00011909"/>
    </source>
</evidence>
<keyword evidence="17" id="KW-0418">Kinase</keyword>
<evidence type="ECO:0000256" key="10">
    <source>
        <dbReference type="ARBA" id="ARBA00022475"/>
    </source>
</evidence>
<dbReference type="InterPro" id="IPR013011">
    <property type="entry name" value="PTS_EIIB_2"/>
</dbReference>
<keyword evidence="18 26" id="KW-1133">Transmembrane helix</keyword>
<evidence type="ECO:0000256" key="17">
    <source>
        <dbReference type="ARBA" id="ARBA00022777"/>
    </source>
</evidence>
<gene>
    <name evidence="30" type="ORF">JOF44_003366</name>
</gene>
<dbReference type="InterPro" id="IPR016152">
    <property type="entry name" value="PTrfase/Anion_transptr"/>
</dbReference>
<evidence type="ECO:0000259" key="27">
    <source>
        <dbReference type="PROSITE" id="PS51094"/>
    </source>
</evidence>
<proteinExistence type="predicted"/>
<feature type="transmembrane region" description="Helical" evidence="26">
    <location>
        <begin position="56"/>
        <end position="73"/>
    </location>
</feature>
<keyword evidence="15" id="KW-0598">Phosphotransferase system</keyword>
<feature type="transmembrane region" description="Helical" evidence="26">
    <location>
        <begin position="305"/>
        <end position="329"/>
    </location>
</feature>
<organism evidence="30 31">
    <name type="scientific">Brachybacterium fresconis</name>
    <dbReference type="NCBI Taxonomy" id="173363"/>
    <lineage>
        <taxon>Bacteria</taxon>
        <taxon>Bacillati</taxon>
        <taxon>Actinomycetota</taxon>
        <taxon>Actinomycetes</taxon>
        <taxon>Micrococcales</taxon>
        <taxon>Dermabacteraceae</taxon>
        <taxon>Brachybacterium</taxon>
    </lineage>
</organism>
<comment type="catalytic activity">
    <reaction evidence="1">
        <text>D-mannitol(out) + N(pros)-phospho-L-histidyl-[protein] = D-mannitol 1-phosphate(in) + L-histidyl-[protein]</text>
        <dbReference type="Rhea" id="RHEA:33363"/>
        <dbReference type="Rhea" id="RHEA-COMP:9745"/>
        <dbReference type="Rhea" id="RHEA-COMP:9746"/>
        <dbReference type="ChEBI" id="CHEBI:16899"/>
        <dbReference type="ChEBI" id="CHEBI:29979"/>
        <dbReference type="ChEBI" id="CHEBI:61381"/>
        <dbReference type="ChEBI" id="CHEBI:64837"/>
        <dbReference type="EC" id="2.7.1.197"/>
    </reaction>
</comment>
<feature type="transmembrane region" description="Helical" evidence="26">
    <location>
        <begin position="169"/>
        <end position="191"/>
    </location>
</feature>
<dbReference type="InterPro" id="IPR002178">
    <property type="entry name" value="PTS_EIIA_type-2_dom"/>
</dbReference>
<dbReference type="CDD" id="cd05567">
    <property type="entry name" value="PTS_IIB_mannitol"/>
    <property type="match status" value="1"/>
</dbReference>
<keyword evidence="16 26" id="KW-0812">Transmembrane</keyword>
<dbReference type="PROSITE" id="PS51094">
    <property type="entry name" value="PTS_EIIA_TYPE_2"/>
    <property type="match status" value="1"/>
</dbReference>
<comment type="subcellular location">
    <subcellularLocation>
        <location evidence="3">Cell inner membrane</location>
        <topology evidence="3">Multi-pass membrane protein</topology>
    </subcellularLocation>
</comment>
<keyword evidence="31" id="KW-1185">Reference proteome</keyword>
<reference evidence="30 31" key="1">
    <citation type="submission" date="2021-03" db="EMBL/GenBank/DDBJ databases">
        <title>Sequencing the genomes of 1000 actinobacteria strains.</title>
        <authorList>
            <person name="Klenk H.-P."/>
        </authorList>
    </citation>
    <scope>NUCLEOTIDE SEQUENCE [LARGE SCALE GENOMIC DNA]</scope>
    <source>
        <strain evidence="30 31">DSM 14564</strain>
    </source>
</reference>
<evidence type="ECO:0000256" key="15">
    <source>
        <dbReference type="ARBA" id="ARBA00022683"/>
    </source>
</evidence>
<evidence type="ECO:0000256" key="24">
    <source>
        <dbReference type="ARBA" id="ARBA00033349"/>
    </source>
</evidence>
<evidence type="ECO:0000256" key="7">
    <source>
        <dbReference type="ARBA" id="ARBA00015039"/>
    </source>
</evidence>
<keyword evidence="19 26" id="KW-0472">Membrane</keyword>
<keyword evidence="11" id="KW-0997">Cell inner membrane</keyword>
<feature type="transmembrane region" description="Helical" evidence="26">
    <location>
        <begin position="349"/>
        <end position="371"/>
    </location>
</feature>
<feature type="region of interest" description="Disordered" evidence="25">
    <location>
        <begin position="516"/>
        <end position="628"/>
    </location>
</feature>
<evidence type="ECO:0000256" key="20">
    <source>
        <dbReference type="ARBA" id="ARBA00029908"/>
    </source>
</evidence>
<evidence type="ECO:0000256" key="23">
    <source>
        <dbReference type="ARBA" id="ARBA00030962"/>
    </source>
</evidence>
<dbReference type="InterPro" id="IPR036095">
    <property type="entry name" value="PTS_EIIB-like_sf"/>
</dbReference>
<dbReference type="InterPro" id="IPR013014">
    <property type="entry name" value="PTS_EIIC_2"/>
</dbReference>
<evidence type="ECO:0000256" key="8">
    <source>
        <dbReference type="ARBA" id="ARBA00021825"/>
    </source>
</evidence>
<evidence type="ECO:0000256" key="18">
    <source>
        <dbReference type="ARBA" id="ARBA00022989"/>
    </source>
</evidence>
<sequence length="770" mass="78866">MSTTTEARSGFSPRVALQKVGTSLSNMVMPNIPALIAWGILTAFVIPKGWTPSEPLASAVDPMIHYLLPLLIANTGGRMVYEARGAVVGVIATMGVIGGSDWLIAQENARLLDEWVAAGNDAAAYVELGQVHMFIGAMIMAPLAAWIMKRLDRLWQEHIPAGFEMLVNMFSAGIIGFALLVAGFFGLAPLVNGLMTLLSNGVGALVNAHVLPLVSLLIEPAKIFFLNNAINHGVLTPLGLEQAGVDGKSILFLLESNPGPGVGILLAFTVFGRGAARASAPGAAVIQFFGGIHEIYFPYVLMKPVLIIAAIGGGMTGVLINMLFGTGLVAPASPGSVFMIFGVAARDSYLGIALAIAGAAVVSFLLSALLLRIGTQDDGDIGAATAKMEQMKGKKSSVAGALTGAGAAGAGAATAAHASGHTGRIERIVFACDAGMGSSAMGATVLRKKVRAAGFEDVEVTNKAISSLSDEWDVVVTQKELTDRAQQRTESAVHVSVDQFMNSPRYDEVVELVHQRNDPDAAAEPEAEAASEAPGFEPASAAVGAGGGTATAGAAAGAGATAGAGAASSAAGTGHGRRAAERPPEQVASAEVVEDDRGAADGSDAADADAAKDDSSDAEISAGTEPAPEILATDSIVLSGSATDSASGIDEAGALLVAAGAVDQDYVTAMHDREATVSTFMGNSLAIPHGTNDAKSSITRSAMSFVRYPDGIDWNGNPTTFVIGIAGVGNEHLELLQKVAMTFSDPAQVERLEQATTVEEIRAILGDEKE</sequence>
<dbReference type="PANTHER" id="PTHR30181">
    <property type="entry name" value="MANNITOL PERMEASE IIC COMPONENT"/>
    <property type="match status" value="1"/>
</dbReference>
<dbReference type="PROSITE" id="PS51104">
    <property type="entry name" value="PTS_EIIC_TYPE_2"/>
    <property type="match status" value="1"/>
</dbReference>
<feature type="compositionally biased region" description="Low complexity" evidence="25">
    <location>
        <begin position="530"/>
        <end position="543"/>
    </location>
</feature>
<comment type="subunit">
    <text evidence="4">Homodimer.</text>
</comment>
<comment type="caution">
    <text evidence="30">The sequence shown here is derived from an EMBL/GenBank/DDBJ whole genome shotgun (WGS) entry which is preliminary data.</text>
</comment>
<keyword evidence="9" id="KW-0813">Transport</keyword>
<evidence type="ECO:0000256" key="1">
    <source>
        <dbReference type="ARBA" id="ARBA00001655"/>
    </source>
</evidence>
<dbReference type="Pfam" id="PF02378">
    <property type="entry name" value="PTS_EIIC"/>
    <property type="match status" value="1"/>
</dbReference>
<dbReference type="EMBL" id="JAGIOC010000001">
    <property type="protein sequence ID" value="MBP2410463.1"/>
    <property type="molecule type" value="Genomic_DNA"/>
</dbReference>
<evidence type="ECO:0000256" key="22">
    <source>
        <dbReference type="ARBA" id="ARBA00030956"/>
    </source>
</evidence>
<dbReference type="CDD" id="cd00211">
    <property type="entry name" value="PTS_IIA_fru"/>
    <property type="match status" value="1"/>
</dbReference>
<evidence type="ECO:0000256" key="26">
    <source>
        <dbReference type="SAM" id="Phobius"/>
    </source>
</evidence>
<feature type="transmembrane region" description="Helical" evidence="26">
    <location>
        <begin position="197"/>
        <end position="218"/>
    </location>
</feature>
<dbReference type="PROSITE" id="PS00372">
    <property type="entry name" value="PTS_EIIA_TYPE_2_HIS"/>
    <property type="match status" value="1"/>
</dbReference>
<dbReference type="Proteomes" id="UP000698222">
    <property type="component" value="Unassembled WGS sequence"/>
</dbReference>
<dbReference type="InterPro" id="IPR003501">
    <property type="entry name" value="PTS_EIIB_2/3"/>
</dbReference>
<evidence type="ECO:0000256" key="2">
    <source>
        <dbReference type="ARBA" id="ARBA00002434"/>
    </source>
</evidence>
<dbReference type="InterPro" id="IPR003352">
    <property type="entry name" value="PTS_EIIC"/>
</dbReference>
<evidence type="ECO:0000256" key="13">
    <source>
        <dbReference type="ARBA" id="ARBA00022597"/>
    </source>
</evidence>
<evidence type="ECO:0000256" key="21">
    <source>
        <dbReference type="ARBA" id="ARBA00030684"/>
    </source>
</evidence>
<feature type="transmembrane region" description="Helical" evidence="26">
    <location>
        <begin position="85"/>
        <end position="105"/>
    </location>
</feature>
<dbReference type="InterPro" id="IPR050893">
    <property type="entry name" value="Sugar_PTS"/>
</dbReference>
<evidence type="ECO:0000256" key="4">
    <source>
        <dbReference type="ARBA" id="ARBA00011738"/>
    </source>
</evidence>
<comment type="function">
    <text evidence="2">The phosphoenolpyruvate-dependent sugar phosphotransferase system (sugar PTS), a major carbohydrate active transport system, catalyzes the phosphorylation of incoming sugar substrates concomitantly with their translocation across the cell membrane. The enzyme II CmtAB PTS system is involved in D-mannitol transport.</text>
</comment>
<evidence type="ECO:0000256" key="6">
    <source>
        <dbReference type="ARBA" id="ARBA00014783"/>
    </source>
</evidence>
<dbReference type="Gene3D" id="3.40.50.2300">
    <property type="match status" value="1"/>
</dbReference>
<dbReference type="SUPFAM" id="SSF52794">
    <property type="entry name" value="PTS system IIB component-like"/>
    <property type="match status" value="1"/>
</dbReference>